<protein>
    <recommendedName>
        <fullName evidence="4">Asp23/Gls24 family envelope stress response protein</fullName>
    </recommendedName>
</protein>
<evidence type="ECO:0008006" key="4">
    <source>
        <dbReference type="Google" id="ProtNLM"/>
    </source>
</evidence>
<evidence type="ECO:0000256" key="1">
    <source>
        <dbReference type="ARBA" id="ARBA00005721"/>
    </source>
</evidence>
<dbReference type="EMBL" id="LGUT01003060">
    <property type="protein sequence ID" value="KOG86055.1"/>
    <property type="molecule type" value="Genomic_DNA"/>
</dbReference>
<evidence type="ECO:0000313" key="2">
    <source>
        <dbReference type="EMBL" id="KOG86055.1"/>
    </source>
</evidence>
<dbReference type="Pfam" id="PF03780">
    <property type="entry name" value="Asp23"/>
    <property type="match status" value="1"/>
</dbReference>
<evidence type="ECO:0000313" key="3">
    <source>
        <dbReference type="Proteomes" id="UP000037020"/>
    </source>
</evidence>
<name>A0ABR5IY25_9ACTN</name>
<dbReference type="RefSeq" id="WP_030889271.1">
    <property type="nucleotide sequence ID" value="NZ_JBEZAH010000023.1"/>
</dbReference>
<dbReference type="InterPro" id="IPR005531">
    <property type="entry name" value="Asp23"/>
</dbReference>
<comment type="similarity">
    <text evidence="1">Belongs to the asp23 family.</text>
</comment>
<accession>A0ABR5IY25</accession>
<dbReference type="Proteomes" id="UP000037020">
    <property type="component" value="Unassembled WGS sequence"/>
</dbReference>
<keyword evidence="3" id="KW-1185">Reference proteome</keyword>
<sequence length="112" mass="11828">MEPAERGATRIADRVVSKIASQAAREALAGPASDGVTDAPHAAVAVREMSARVRVSVALGYPSDIGAQCGAVRRRVAERVRTLTGMEVPEVAVTVERLQSPQLQRAGQGRVR</sequence>
<comment type="caution">
    <text evidence="2">The sequence shown here is derived from an EMBL/GenBank/DDBJ whole genome shotgun (WGS) entry which is preliminary data.</text>
</comment>
<gene>
    <name evidence="2" type="ORF">ADK38_33205</name>
</gene>
<organism evidence="2 3">
    <name type="scientific">Streptomyces varsoviensis</name>
    <dbReference type="NCBI Taxonomy" id="67373"/>
    <lineage>
        <taxon>Bacteria</taxon>
        <taxon>Bacillati</taxon>
        <taxon>Actinomycetota</taxon>
        <taxon>Actinomycetes</taxon>
        <taxon>Kitasatosporales</taxon>
        <taxon>Streptomycetaceae</taxon>
        <taxon>Streptomyces</taxon>
    </lineage>
</organism>
<reference evidence="2 3" key="1">
    <citation type="submission" date="2015-07" db="EMBL/GenBank/DDBJ databases">
        <authorList>
            <person name="Ju K.-S."/>
            <person name="Doroghazi J.R."/>
            <person name="Metcalf W.W."/>
        </authorList>
    </citation>
    <scope>NUCLEOTIDE SEQUENCE [LARGE SCALE GENOMIC DNA]</scope>
    <source>
        <strain evidence="2 3">NRRL B-3589</strain>
    </source>
</reference>
<proteinExistence type="inferred from homology"/>